<keyword evidence="3" id="KW-1185">Reference proteome</keyword>
<sequence>MDLEDEEVWQMKRKGGRRINNSPTSPPLTTSTSSLPKFTHEPPVQNNATNTSPVPAQLSPATSIDSLASVDVEELDTTFEKSMRRYRYVTAFFHDNLIKISKPN</sequence>
<feature type="compositionally biased region" description="Polar residues" evidence="1">
    <location>
        <begin position="44"/>
        <end position="59"/>
    </location>
</feature>
<evidence type="ECO:0000313" key="2">
    <source>
        <dbReference type="EMBL" id="KAK3883231.1"/>
    </source>
</evidence>
<protein>
    <submittedName>
        <fullName evidence="2">Uncharacterized protein</fullName>
    </submittedName>
</protein>
<feature type="compositionally biased region" description="Low complexity" evidence="1">
    <location>
        <begin position="27"/>
        <end position="36"/>
    </location>
</feature>
<accession>A0AAE1G171</accession>
<proteinExistence type="predicted"/>
<gene>
    <name evidence="2" type="ORF">Pcinc_012432</name>
</gene>
<dbReference type="Proteomes" id="UP001286313">
    <property type="component" value="Unassembled WGS sequence"/>
</dbReference>
<dbReference type="AlphaFoldDB" id="A0AAE1G171"/>
<evidence type="ECO:0000256" key="1">
    <source>
        <dbReference type="SAM" id="MobiDB-lite"/>
    </source>
</evidence>
<name>A0AAE1G171_PETCI</name>
<dbReference type="EMBL" id="JAWQEG010001002">
    <property type="protein sequence ID" value="KAK3883231.1"/>
    <property type="molecule type" value="Genomic_DNA"/>
</dbReference>
<comment type="caution">
    <text evidence="2">The sequence shown here is derived from an EMBL/GenBank/DDBJ whole genome shotgun (WGS) entry which is preliminary data.</text>
</comment>
<feature type="region of interest" description="Disordered" evidence="1">
    <location>
        <begin position="1"/>
        <end position="59"/>
    </location>
</feature>
<reference evidence="2" key="1">
    <citation type="submission" date="2023-10" db="EMBL/GenBank/DDBJ databases">
        <title>Genome assemblies of two species of porcelain crab, Petrolisthes cinctipes and Petrolisthes manimaculis (Anomura: Porcellanidae).</title>
        <authorList>
            <person name="Angst P."/>
        </authorList>
    </citation>
    <scope>NUCLEOTIDE SEQUENCE</scope>
    <source>
        <strain evidence="2">PB745_01</strain>
        <tissue evidence="2">Gill</tissue>
    </source>
</reference>
<organism evidence="2 3">
    <name type="scientific">Petrolisthes cinctipes</name>
    <name type="common">Flat porcelain crab</name>
    <dbReference type="NCBI Taxonomy" id="88211"/>
    <lineage>
        <taxon>Eukaryota</taxon>
        <taxon>Metazoa</taxon>
        <taxon>Ecdysozoa</taxon>
        <taxon>Arthropoda</taxon>
        <taxon>Crustacea</taxon>
        <taxon>Multicrustacea</taxon>
        <taxon>Malacostraca</taxon>
        <taxon>Eumalacostraca</taxon>
        <taxon>Eucarida</taxon>
        <taxon>Decapoda</taxon>
        <taxon>Pleocyemata</taxon>
        <taxon>Anomura</taxon>
        <taxon>Galatheoidea</taxon>
        <taxon>Porcellanidae</taxon>
        <taxon>Petrolisthes</taxon>
    </lineage>
</organism>
<evidence type="ECO:0000313" key="3">
    <source>
        <dbReference type="Proteomes" id="UP001286313"/>
    </source>
</evidence>